<feature type="compositionally biased region" description="Basic and acidic residues" evidence="8">
    <location>
        <begin position="433"/>
        <end position="444"/>
    </location>
</feature>
<evidence type="ECO:0000256" key="5">
    <source>
        <dbReference type="ARBA" id="ARBA00022692"/>
    </source>
</evidence>
<evidence type="ECO:0000256" key="2">
    <source>
        <dbReference type="ARBA" id="ARBA00009773"/>
    </source>
</evidence>
<evidence type="ECO:0000256" key="7">
    <source>
        <dbReference type="ARBA" id="ARBA00023136"/>
    </source>
</evidence>
<feature type="transmembrane region" description="Helical" evidence="9">
    <location>
        <begin position="52"/>
        <end position="77"/>
    </location>
</feature>
<feature type="region of interest" description="Disordered" evidence="8">
    <location>
        <begin position="506"/>
        <end position="550"/>
    </location>
</feature>
<dbReference type="GO" id="GO:0005886">
    <property type="term" value="C:plasma membrane"/>
    <property type="evidence" value="ECO:0007669"/>
    <property type="project" value="UniProtKB-SubCell"/>
</dbReference>
<sequence length="550" mass="61774">MGEKKVAANNKKRRILNISLAVIGIIVVGLLFNKILEQWAGFRAIIDKISGAFAPIIVGAVIAFLMNPVLVFFDRLFHTMFQDKVITDKKKLFKVSRTLSVILTTIVFLGIITGVVWLVVPQLYDSIKQLVGNMDNYYSNLQNMVENINEKFQKLNIPEDELNKYMNTAYLKLQDMLNTKIMPNVDKIVVNIGSGVFSGLKFLYNFLIGIVASIYVMANKEYLASRGKKIIYAVFKVKNANNILDGLSEMYRIFGQFINGKILDSLIIGMIMFIVSTILNLPYAVLISVIVGVTNVIPFFGPIIGAIPCFFIVLIADPIKSLVLLLVILILQQFDGNILGPKIIGDTTGLSSFWVLTAVIVGGGLFGFFGMLLGVPVFACCYMYINRTCTAKLQDKNLAFKTSEYEKIKRIDEETGEPIYRTEEEEDIRFKKKTPEQKQEERENKRKLKQKQHMLQYPSDLPDDEYSKKETAQNIDDQDGDEDESDDDPISILDKFMHVMKSVASRADAEKLAKNIVENDESTGRDPDDTGKQTAGEDQTEDTGAGDPHK</sequence>
<keyword evidence="6 9" id="KW-1133">Transmembrane helix</keyword>
<protein>
    <submittedName>
        <fullName evidence="10">AI-2E family transporter</fullName>
    </submittedName>
</protein>
<evidence type="ECO:0000313" key="10">
    <source>
        <dbReference type="EMBL" id="RGS44110.1"/>
    </source>
</evidence>
<evidence type="ECO:0000256" key="9">
    <source>
        <dbReference type="SAM" id="Phobius"/>
    </source>
</evidence>
<dbReference type="GO" id="GO:0055085">
    <property type="term" value="P:transmembrane transport"/>
    <property type="evidence" value="ECO:0007669"/>
    <property type="project" value="TreeGrafter"/>
</dbReference>
<comment type="similarity">
    <text evidence="2">Belongs to the autoinducer-2 exporter (AI-2E) (TC 2.A.86) family.</text>
</comment>
<feature type="region of interest" description="Disordered" evidence="8">
    <location>
        <begin position="419"/>
        <end position="492"/>
    </location>
</feature>
<dbReference type="OrthoDB" id="9793390at2"/>
<evidence type="ECO:0000313" key="11">
    <source>
        <dbReference type="Proteomes" id="UP000283295"/>
    </source>
</evidence>
<dbReference type="Proteomes" id="UP000283295">
    <property type="component" value="Unassembled WGS sequence"/>
</dbReference>
<evidence type="ECO:0000256" key="6">
    <source>
        <dbReference type="ARBA" id="ARBA00022989"/>
    </source>
</evidence>
<accession>A0A412IVK3</accession>
<dbReference type="InterPro" id="IPR002549">
    <property type="entry name" value="AI-2E-like"/>
</dbReference>
<feature type="transmembrane region" description="Helical" evidence="9">
    <location>
        <begin position="352"/>
        <end position="385"/>
    </location>
</feature>
<keyword evidence="4" id="KW-1003">Cell membrane</keyword>
<dbReference type="EMBL" id="QRVK01000002">
    <property type="protein sequence ID" value="RGS44110.1"/>
    <property type="molecule type" value="Genomic_DNA"/>
</dbReference>
<gene>
    <name evidence="10" type="ORF">DWX94_01610</name>
</gene>
<dbReference type="AlphaFoldDB" id="A0A412IVK3"/>
<feature type="compositionally biased region" description="Acidic residues" evidence="8">
    <location>
        <begin position="476"/>
        <end position="489"/>
    </location>
</feature>
<keyword evidence="7 9" id="KW-0472">Membrane</keyword>
<keyword evidence="3" id="KW-0813">Transport</keyword>
<feature type="compositionally biased region" description="Basic and acidic residues" evidence="8">
    <location>
        <begin position="522"/>
        <end position="531"/>
    </location>
</feature>
<comment type="caution">
    <text evidence="10">The sequence shown here is derived from an EMBL/GenBank/DDBJ whole genome shotgun (WGS) entry which is preliminary data.</text>
</comment>
<feature type="transmembrane region" description="Helical" evidence="9">
    <location>
        <begin position="202"/>
        <end position="218"/>
    </location>
</feature>
<evidence type="ECO:0000256" key="3">
    <source>
        <dbReference type="ARBA" id="ARBA00022448"/>
    </source>
</evidence>
<dbReference type="PANTHER" id="PTHR21716">
    <property type="entry name" value="TRANSMEMBRANE PROTEIN"/>
    <property type="match status" value="1"/>
</dbReference>
<organism evidence="10 11">
    <name type="scientific">Coprococcus eutactus</name>
    <dbReference type="NCBI Taxonomy" id="33043"/>
    <lineage>
        <taxon>Bacteria</taxon>
        <taxon>Bacillati</taxon>
        <taxon>Bacillota</taxon>
        <taxon>Clostridia</taxon>
        <taxon>Lachnospirales</taxon>
        <taxon>Lachnospiraceae</taxon>
        <taxon>Coprococcus</taxon>
    </lineage>
</organism>
<dbReference type="PANTHER" id="PTHR21716:SF53">
    <property type="entry name" value="PERMEASE PERM-RELATED"/>
    <property type="match status" value="1"/>
</dbReference>
<evidence type="ECO:0000256" key="8">
    <source>
        <dbReference type="SAM" id="MobiDB-lite"/>
    </source>
</evidence>
<feature type="transmembrane region" description="Helical" evidence="9">
    <location>
        <begin position="98"/>
        <end position="120"/>
    </location>
</feature>
<proteinExistence type="inferred from homology"/>
<evidence type="ECO:0000256" key="1">
    <source>
        <dbReference type="ARBA" id="ARBA00004651"/>
    </source>
</evidence>
<dbReference type="Pfam" id="PF01594">
    <property type="entry name" value="AI-2E_transport"/>
    <property type="match status" value="1"/>
</dbReference>
<reference evidence="10 11" key="1">
    <citation type="submission" date="2018-08" db="EMBL/GenBank/DDBJ databases">
        <title>A genome reference for cultivated species of the human gut microbiota.</title>
        <authorList>
            <person name="Zou Y."/>
            <person name="Xue W."/>
            <person name="Luo G."/>
        </authorList>
    </citation>
    <scope>NUCLEOTIDE SEQUENCE [LARGE SCALE GENOMIC DNA]</scope>
    <source>
        <strain evidence="10 11">AF22-21</strain>
    </source>
</reference>
<keyword evidence="5 9" id="KW-0812">Transmembrane</keyword>
<feature type="transmembrane region" description="Helical" evidence="9">
    <location>
        <begin position="15"/>
        <end position="32"/>
    </location>
</feature>
<feature type="transmembrane region" description="Helical" evidence="9">
    <location>
        <begin position="266"/>
        <end position="290"/>
    </location>
</feature>
<comment type="subcellular location">
    <subcellularLocation>
        <location evidence="1">Cell membrane</location>
        <topology evidence="1">Multi-pass membrane protein</topology>
    </subcellularLocation>
</comment>
<evidence type="ECO:0000256" key="4">
    <source>
        <dbReference type="ARBA" id="ARBA00022475"/>
    </source>
</evidence>
<name>A0A412IVK3_9FIRM</name>